<dbReference type="AlphaFoldDB" id="A0A2P6TBK0"/>
<feature type="compositionally biased region" description="Low complexity" evidence="2">
    <location>
        <begin position="197"/>
        <end position="210"/>
    </location>
</feature>
<keyword evidence="5" id="KW-1185">Reference proteome</keyword>
<gene>
    <name evidence="4" type="ORF">C2E21_9409</name>
</gene>
<evidence type="ECO:0000259" key="3">
    <source>
        <dbReference type="PROSITE" id="PS51762"/>
    </source>
</evidence>
<dbReference type="Gene3D" id="2.60.120.200">
    <property type="match status" value="1"/>
</dbReference>
<dbReference type="InterPro" id="IPR013320">
    <property type="entry name" value="ConA-like_dom_sf"/>
</dbReference>
<feature type="region of interest" description="Disordered" evidence="2">
    <location>
        <begin position="221"/>
        <end position="241"/>
    </location>
</feature>
<evidence type="ECO:0000256" key="1">
    <source>
        <dbReference type="ARBA" id="ARBA00006865"/>
    </source>
</evidence>
<dbReference type="InterPro" id="IPR050546">
    <property type="entry name" value="Glycosyl_Hydrlase_16"/>
</dbReference>
<dbReference type="Proteomes" id="UP000239899">
    <property type="component" value="Unassembled WGS sequence"/>
</dbReference>
<accession>A0A2P6TBK0</accession>
<feature type="region of interest" description="Disordered" evidence="2">
    <location>
        <begin position="65"/>
        <end position="100"/>
    </location>
</feature>
<dbReference type="GO" id="GO:0005975">
    <property type="term" value="P:carbohydrate metabolic process"/>
    <property type="evidence" value="ECO:0007669"/>
    <property type="project" value="InterPro"/>
</dbReference>
<evidence type="ECO:0000313" key="5">
    <source>
        <dbReference type="Proteomes" id="UP000239899"/>
    </source>
</evidence>
<organism evidence="4 5">
    <name type="scientific">Chlorella sorokiniana</name>
    <name type="common">Freshwater green alga</name>
    <dbReference type="NCBI Taxonomy" id="3076"/>
    <lineage>
        <taxon>Eukaryota</taxon>
        <taxon>Viridiplantae</taxon>
        <taxon>Chlorophyta</taxon>
        <taxon>core chlorophytes</taxon>
        <taxon>Trebouxiophyceae</taxon>
        <taxon>Chlorellales</taxon>
        <taxon>Chlorellaceae</taxon>
        <taxon>Chlorella clade</taxon>
        <taxon>Chlorella</taxon>
    </lineage>
</organism>
<dbReference type="PANTHER" id="PTHR10963">
    <property type="entry name" value="GLYCOSYL HYDROLASE-RELATED"/>
    <property type="match status" value="1"/>
</dbReference>
<dbReference type="GO" id="GO:0004553">
    <property type="term" value="F:hydrolase activity, hydrolyzing O-glycosyl compounds"/>
    <property type="evidence" value="ECO:0007669"/>
    <property type="project" value="InterPro"/>
</dbReference>
<dbReference type="InterPro" id="IPR000757">
    <property type="entry name" value="Beta-glucanase-like"/>
</dbReference>
<evidence type="ECO:0000313" key="4">
    <source>
        <dbReference type="EMBL" id="PRW05925.1"/>
    </source>
</evidence>
<name>A0A2P6TBK0_CHLSO</name>
<dbReference type="CDD" id="cd08023">
    <property type="entry name" value="GH16_laminarinase_like"/>
    <property type="match status" value="1"/>
</dbReference>
<dbReference type="EMBL" id="LHPG02000027">
    <property type="protein sequence ID" value="PRW05925.1"/>
    <property type="molecule type" value="Genomic_DNA"/>
</dbReference>
<protein>
    <submittedName>
        <fullName evidence="4">(1-3)-beta-glucanase</fullName>
    </submittedName>
</protein>
<dbReference type="SUPFAM" id="SSF49899">
    <property type="entry name" value="Concanavalin A-like lectins/glucanases"/>
    <property type="match status" value="1"/>
</dbReference>
<feature type="domain" description="GH16" evidence="3">
    <location>
        <begin position="192"/>
        <end position="484"/>
    </location>
</feature>
<evidence type="ECO:0000256" key="2">
    <source>
        <dbReference type="SAM" id="MobiDB-lite"/>
    </source>
</evidence>
<dbReference type="PROSITE" id="PS51762">
    <property type="entry name" value="GH16_2"/>
    <property type="match status" value="1"/>
</dbReference>
<dbReference type="OrthoDB" id="527711at2759"/>
<comment type="caution">
    <text evidence="4">The sequence shown here is derived from an EMBL/GenBank/DDBJ whole genome shotgun (WGS) entry which is preliminary data.</text>
</comment>
<dbReference type="Pfam" id="PF00722">
    <property type="entry name" value="Glyco_hydro_16"/>
    <property type="match status" value="1"/>
</dbReference>
<dbReference type="STRING" id="3076.A0A2P6TBK0"/>
<dbReference type="PANTHER" id="PTHR10963:SF55">
    <property type="entry name" value="GLYCOSIDE HYDROLASE FAMILY 16 PROTEIN"/>
    <property type="match status" value="1"/>
</dbReference>
<reference evidence="4 5" key="1">
    <citation type="journal article" date="2018" name="Plant J.">
        <title>Genome sequences of Chlorella sorokiniana UTEX 1602 and Micractinium conductrix SAG 241.80: implications to maltose excretion by a green alga.</title>
        <authorList>
            <person name="Arriola M.B."/>
            <person name="Velmurugan N."/>
            <person name="Zhang Y."/>
            <person name="Plunkett M.H."/>
            <person name="Hondzo H."/>
            <person name="Barney B.M."/>
        </authorList>
    </citation>
    <scope>NUCLEOTIDE SEQUENCE [LARGE SCALE GENOMIC DNA]</scope>
    <source>
        <strain evidence="5">UTEX 1602</strain>
    </source>
</reference>
<sequence>MSSGDAGGTAAVGAGGSGWAEAAATFFRPLLPGLPLQRLSPDRSKAAGNEAQVAAAAAALEAGTAGMPTTPQPAAAPTAAGLHSPPSSASPPASSVAGSTAGSASTAALAASDSLYLGNELIEAVEAAAAAEAAASAASQPAAAAAQHTTAARQAAAPAAAPAAAAAVPIVAASEEQPHEGSVAVRLFAEDSGEGGKSPPSGSNSGSRSHAAAFGVAGAAAGGGGGGGKPPGGSATAGGKWSPRRKATVTALLLLVVAAATYTNSLDNIAVVDDILYIKAQRLQDGTYTSGRLNSRPNGGWYPGMALPDGSTAGSVHVEASIQVPTPGQGLWPQFWLAPLEDTYGAWPASGEIDVMQARNNMSSITQALQFGSPWPANSKAEVTTAEIAPFLGDFHTFAADWSADAIVMYVDGRETARFAPRTTDPTNGWYSAGSAAPQAPFDKPFSIVINLAVGGTWPGPPDAATPFPAQMAVQYVHAWAVPQ</sequence>
<feature type="compositionally biased region" description="Gly residues" evidence="2">
    <location>
        <begin position="221"/>
        <end position="231"/>
    </location>
</feature>
<feature type="region of interest" description="Disordered" evidence="2">
    <location>
        <begin position="191"/>
        <end position="210"/>
    </location>
</feature>
<comment type="similarity">
    <text evidence="1">Belongs to the glycosyl hydrolase 16 family.</text>
</comment>
<proteinExistence type="inferred from homology"/>